<reference evidence="3 4" key="1">
    <citation type="journal article" date="2018" name="Sci. Rep.">
        <title>Rhizobium tumorigenes sp. nov., a novel plant tumorigenic bacterium isolated from cane gall tumors on thornless blackberry.</title>
        <authorList>
            <person name="Kuzmanovi N."/>
            <person name="Smalla K."/>
            <person name="Gronow S."/>
            <person name="PuBawska J."/>
        </authorList>
    </citation>
    <scope>NUCLEOTIDE SEQUENCE [LARGE SCALE GENOMIC DNA]</scope>
    <source>
        <strain evidence="3 4">1078</strain>
    </source>
</reference>
<dbReference type="AlphaFoldDB" id="A0AAF1KX10"/>
<dbReference type="Pfam" id="PF13343">
    <property type="entry name" value="SBP_bac_6"/>
    <property type="match status" value="1"/>
</dbReference>
<geneLocation type="plasmid" evidence="3 4">
    <name>unnamed1</name>
</geneLocation>
<dbReference type="PANTHER" id="PTHR30006">
    <property type="entry name" value="THIAMINE-BINDING PERIPLASMIC PROTEIN-RELATED"/>
    <property type="match status" value="1"/>
</dbReference>
<evidence type="ECO:0000256" key="1">
    <source>
        <dbReference type="ARBA" id="ARBA00022729"/>
    </source>
</evidence>
<accession>A0AAF1KX10</accession>
<evidence type="ECO:0000256" key="2">
    <source>
        <dbReference type="SAM" id="SignalP"/>
    </source>
</evidence>
<dbReference type="PROSITE" id="PS51318">
    <property type="entry name" value="TAT"/>
    <property type="match status" value="1"/>
</dbReference>
<dbReference type="InterPro" id="IPR006311">
    <property type="entry name" value="TAT_signal"/>
</dbReference>
<feature type="chain" id="PRO_5042005328" evidence="2">
    <location>
        <begin position="34"/>
        <end position="371"/>
    </location>
</feature>
<keyword evidence="4" id="KW-1185">Reference proteome</keyword>
<dbReference type="RefSeq" id="WP_111221579.1">
    <property type="nucleotide sequence ID" value="NZ_CP117258.1"/>
</dbReference>
<dbReference type="GO" id="GO:0030975">
    <property type="term" value="F:thiamine binding"/>
    <property type="evidence" value="ECO:0007669"/>
    <property type="project" value="TreeGrafter"/>
</dbReference>
<dbReference type="GO" id="GO:0030976">
    <property type="term" value="F:thiamine pyrophosphate binding"/>
    <property type="evidence" value="ECO:0007669"/>
    <property type="project" value="TreeGrafter"/>
</dbReference>
<protein>
    <submittedName>
        <fullName evidence="3">ABC transporter substrate-binding protein</fullName>
    </submittedName>
</protein>
<organism evidence="3 4">
    <name type="scientific">Rhizobium tumorigenes</name>
    <dbReference type="NCBI Taxonomy" id="2041385"/>
    <lineage>
        <taxon>Bacteria</taxon>
        <taxon>Pseudomonadati</taxon>
        <taxon>Pseudomonadota</taxon>
        <taxon>Alphaproteobacteria</taxon>
        <taxon>Hyphomicrobiales</taxon>
        <taxon>Rhizobiaceae</taxon>
        <taxon>Rhizobium/Agrobacterium group</taxon>
        <taxon>Rhizobium</taxon>
    </lineage>
</organism>
<dbReference type="EMBL" id="CP117258">
    <property type="protein sequence ID" value="WFR98649.1"/>
    <property type="molecule type" value="Genomic_DNA"/>
</dbReference>
<dbReference type="Gene3D" id="3.40.190.10">
    <property type="entry name" value="Periplasmic binding protein-like II"/>
    <property type="match status" value="2"/>
</dbReference>
<proteinExistence type="predicted"/>
<keyword evidence="1 2" id="KW-0732">Signal</keyword>
<name>A0AAF1KX10_9HYPH</name>
<dbReference type="Proteomes" id="UP000249499">
    <property type="component" value="Plasmid unnamed1"/>
</dbReference>
<keyword evidence="3" id="KW-0614">Plasmid</keyword>
<evidence type="ECO:0000313" key="3">
    <source>
        <dbReference type="EMBL" id="WFR98649.1"/>
    </source>
</evidence>
<reference evidence="4" key="2">
    <citation type="journal article" date="2023" name="MicrobiologyOpen">
        <title>Genomics of the tumorigenes clade of the family Rhizobiaceae and description of Rhizobium rhododendri sp. nov.</title>
        <authorList>
            <person name="Kuzmanovic N."/>
            <person name="diCenzo G.C."/>
            <person name="Bunk B."/>
            <person name="Sproeer C."/>
            <person name="Fruehling A."/>
            <person name="Neumann-Schaal M."/>
            <person name="Overmann J."/>
            <person name="Smalla K."/>
        </authorList>
    </citation>
    <scope>NUCLEOTIDE SEQUENCE [LARGE SCALE GENOMIC DNA]</scope>
    <source>
        <strain evidence="4">1078</strain>
        <plasmid evidence="4">unnamed1</plasmid>
    </source>
</reference>
<gene>
    <name evidence="3" type="ORF">PR017_25395</name>
</gene>
<dbReference type="PANTHER" id="PTHR30006:SF2">
    <property type="entry name" value="ABC TRANSPORTER SUBSTRATE-BINDING PROTEIN"/>
    <property type="match status" value="1"/>
</dbReference>
<dbReference type="KEGG" id="rtu:PR017_25395"/>
<dbReference type="GO" id="GO:0015888">
    <property type="term" value="P:thiamine transport"/>
    <property type="evidence" value="ECO:0007669"/>
    <property type="project" value="TreeGrafter"/>
</dbReference>
<feature type="signal peptide" evidence="2">
    <location>
        <begin position="1"/>
        <end position="33"/>
    </location>
</feature>
<dbReference type="SUPFAM" id="SSF53850">
    <property type="entry name" value="Periplasmic binding protein-like II"/>
    <property type="match status" value="1"/>
</dbReference>
<dbReference type="GO" id="GO:0030288">
    <property type="term" value="C:outer membrane-bounded periplasmic space"/>
    <property type="evidence" value="ECO:0007669"/>
    <property type="project" value="TreeGrafter"/>
</dbReference>
<sequence>MNSFHINRRTLLQAGSAALGASLLNLGPLRAEAATTMPEALVAAAKKEGALNVVALSPNWVFGKMMTDFSKLYGIEVNAANPEGSSAEELQAVRSLKGQDRGPDTLDLAPSFALQAVTDNLLQPYKVATWNDIPSEVKNPDGLWQGCYYGIISFAVNKSVVKTVPRSWADLLKPEYKGMVSMGGSPVRAGDSFAAVMAAALANGGSFDNIAPGVEFFGKLAAAGNYNPMQSDKGTMMSGQTPIALRWDYLNLTIRDDEAGKVDFEVVVPNDGAPFGNYYCEAISAYAPHPNAAKLWQEYLYSDEGQLGFLAGYAHPIRFAKMLDAGVLPAALLAKLPSPEAYKSVRFASQAQIDAAKKVVADLWPKTVKTN</sequence>
<evidence type="ECO:0000313" key="4">
    <source>
        <dbReference type="Proteomes" id="UP000249499"/>
    </source>
</evidence>